<organism evidence="2">
    <name type="scientific">Oryza punctata</name>
    <name type="common">Red rice</name>
    <dbReference type="NCBI Taxonomy" id="4537"/>
    <lineage>
        <taxon>Eukaryota</taxon>
        <taxon>Viridiplantae</taxon>
        <taxon>Streptophyta</taxon>
        <taxon>Embryophyta</taxon>
        <taxon>Tracheophyta</taxon>
        <taxon>Spermatophyta</taxon>
        <taxon>Magnoliopsida</taxon>
        <taxon>Liliopsida</taxon>
        <taxon>Poales</taxon>
        <taxon>Poaceae</taxon>
        <taxon>BOP clade</taxon>
        <taxon>Oryzoideae</taxon>
        <taxon>Oryzeae</taxon>
        <taxon>Oryzinae</taxon>
        <taxon>Oryza</taxon>
    </lineage>
</organism>
<dbReference type="AlphaFoldDB" id="A0A0E0LVZ6"/>
<dbReference type="Gramene" id="OPUNC08G16110.3">
    <property type="protein sequence ID" value="OPUNC08G16110.3"/>
    <property type="gene ID" value="OPUNC08G16110"/>
</dbReference>
<feature type="compositionally biased region" description="Basic residues" evidence="1">
    <location>
        <begin position="118"/>
        <end position="130"/>
    </location>
</feature>
<name>A0A0E0LVZ6_ORYPU</name>
<reference evidence="2" key="2">
    <citation type="submission" date="2018-05" db="EMBL/GenBank/DDBJ databases">
        <title>OpunRS2 (Oryza punctata Reference Sequence Version 2).</title>
        <authorList>
            <person name="Zhang J."/>
            <person name="Kudrna D."/>
            <person name="Lee S."/>
            <person name="Talag J."/>
            <person name="Welchert J."/>
            <person name="Wing R.A."/>
        </authorList>
    </citation>
    <scope>NUCLEOTIDE SEQUENCE [LARGE SCALE GENOMIC DNA]</scope>
</reference>
<accession>A0A0E0LVZ6</accession>
<evidence type="ECO:0000313" key="3">
    <source>
        <dbReference type="Proteomes" id="UP000026962"/>
    </source>
</evidence>
<protein>
    <submittedName>
        <fullName evidence="2">Uncharacterized protein</fullName>
    </submittedName>
</protein>
<keyword evidence="3" id="KW-1185">Reference proteome</keyword>
<dbReference type="EnsemblPlants" id="OPUNC08G16110.3">
    <property type="protein sequence ID" value="OPUNC08G16110.3"/>
    <property type="gene ID" value="OPUNC08G16110"/>
</dbReference>
<dbReference type="HOGENOM" id="CLU_1542566_0_0_1"/>
<dbReference type="Gramene" id="OPUNC08G16110.2">
    <property type="protein sequence ID" value="OPUNC08G16110.2"/>
    <property type="gene ID" value="OPUNC08G16110"/>
</dbReference>
<proteinExistence type="predicted"/>
<sequence>MVADTPEKSPAAPSARRICAPTAIGPGFLGGAITSCGIATVCPAWNASAGRSAACVGATADADASPCSCILTLIKSSGCVEHPATMDAMPPSTNPLNPIAPPLRKSDGFNPSPQRNQNKSKRNNKNKTARKLKERSNLVFLLLPIGAGAHLTGNEEMGMEGEGYGGGVWDAGPL</sequence>
<reference evidence="2" key="1">
    <citation type="submission" date="2015-04" db="UniProtKB">
        <authorList>
            <consortium name="EnsemblPlants"/>
        </authorList>
    </citation>
    <scope>IDENTIFICATION</scope>
</reference>
<dbReference type="Proteomes" id="UP000026962">
    <property type="component" value="Chromosome 8"/>
</dbReference>
<evidence type="ECO:0000256" key="1">
    <source>
        <dbReference type="SAM" id="MobiDB-lite"/>
    </source>
</evidence>
<feature type="region of interest" description="Disordered" evidence="1">
    <location>
        <begin position="89"/>
        <end position="130"/>
    </location>
</feature>
<dbReference type="EnsemblPlants" id="OPUNC08G16110.2">
    <property type="protein sequence ID" value="OPUNC08G16110.2"/>
    <property type="gene ID" value="OPUNC08G16110"/>
</dbReference>
<evidence type="ECO:0000313" key="2">
    <source>
        <dbReference type="EnsemblPlants" id="OPUNC08G16110.2"/>
    </source>
</evidence>